<dbReference type="Proteomes" id="UP000298458">
    <property type="component" value="Unassembled WGS sequence"/>
</dbReference>
<dbReference type="Pfam" id="PF08239">
    <property type="entry name" value="SH3_3"/>
    <property type="match status" value="1"/>
</dbReference>
<organism evidence="2 3">
    <name type="scientific">Leptospira fletcheri</name>
    <dbReference type="NCBI Taxonomy" id="2484981"/>
    <lineage>
        <taxon>Bacteria</taxon>
        <taxon>Pseudomonadati</taxon>
        <taxon>Spirochaetota</taxon>
        <taxon>Spirochaetia</taxon>
        <taxon>Leptospirales</taxon>
        <taxon>Leptospiraceae</taxon>
        <taxon>Leptospira</taxon>
    </lineage>
</organism>
<name>A0A4R9GH43_9LEPT</name>
<dbReference type="OrthoDB" id="339054at2"/>
<dbReference type="AlphaFoldDB" id="A0A4R9GH43"/>
<comment type="caution">
    <text evidence="2">The sequence shown here is derived from an EMBL/GenBank/DDBJ whole genome shotgun (WGS) entry which is preliminary data.</text>
</comment>
<sequence>MKSVFQRLGLFFFICIFPPLWSQGTDGVRYVLITSGVLNVREAPDTGKVLFTLNKGARVRLAKDDGGDWVKIKLEDGRNGFVSRRYLGSTPPETLDAYKLIGLVWSGYDPKELPVMVPLAFFGKNGWQEAKDEFEFDYKFRSGVEKGLPSVTLLQGNKGPMFSAVASGTYGCQEFPALKVKPSAELDSKFSYLVHSPELGLHSLTLRELAPSESEYELFRSLAETTWKARGFKETEWLKSKLQEVYEFKTPKKETFISGRIAFSEGNAERKYFYLLARKSGTDRALVAFEKSESLSPEIGVYGGSFHLIGTVYREEDPAPILIFTDIGYDSSIRSLYELRNGTLRLLLRGGGDAC</sequence>
<proteinExistence type="predicted"/>
<dbReference type="RefSeq" id="WP_135767422.1">
    <property type="nucleotide sequence ID" value="NZ_RQET01000004.1"/>
</dbReference>
<accession>A0A4R9GH43</accession>
<dbReference type="Gene3D" id="2.30.30.40">
    <property type="entry name" value="SH3 Domains"/>
    <property type="match status" value="1"/>
</dbReference>
<gene>
    <name evidence="2" type="ORF">EHO60_07030</name>
</gene>
<evidence type="ECO:0000259" key="1">
    <source>
        <dbReference type="SMART" id="SM00287"/>
    </source>
</evidence>
<keyword evidence="3" id="KW-1185">Reference proteome</keyword>
<evidence type="ECO:0000313" key="2">
    <source>
        <dbReference type="EMBL" id="TGK12018.1"/>
    </source>
</evidence>
<dbReference type="InterPro" id="IPR003646">
    <property type="entry name" value="SH3-like_bac-type"/>
</dbReference>
<reference evidence="2" key="1">
    <citation type="journal article" date="2019" name="PLoS Negl. Trop. Dis.">
        <title>Revisiting the worldwide diversity of Leptospira species in the environment.</title>
        <authorList>
            <person name="Vincent A.T."/>
            <person name="Schiettekatte O."/>
            <person name="Bourhy P."/>
            <person name="Veyrier F.J."/>
            <person name="Picardeau M."/>
        </authorList>
    </citation>
    <scope>NUCLEOTIDE SEQUENCE [LARGE SCALE GENOMIC DNA]</scope>
    <source>
        <strain evidence="2">SSW15</strain>
    </source>
</reference>
<evidence type="ECO:0000313" key="3">
    <source>
        <dbReference type="Proteomes" id="UP000298458"/>
    </source>
</evidence>
<dbReference type="EMBL" id="RQET01000004">
    <property type="protein sequence ID" value="TGK12018.1"/>
    <property type="molecule type" value="Genomic_DNA"/>
</dbReference>
<protein>
    <submittedName>
        <fullName evidence="2">SH3 domain-containing protein</fullName>
    </submittedName>
</protein>
<feature type="domain" description="SH3b" evidence="1">
    <location>
        <begin position="28"/>
        <end position="91"/>
    </location>
</feature>
<dbReference type="SMART" id="SM00287">
    <property type="entry name" value="SH3b"/>
    <property type="match status" value="1"/>
</dbReference>